<evidence type="ECO:0000256" key="5">
    <source>
        <dbReference type="SAM" id="MobiDB-lite"/>
    </source>
</evidence>
<feature type="transmembrane region" description="Helical" evidence="6">
    <location>
        <begin position="30"/>
        <end position="47"/>
    </location>
</feature>
<keyword evidence="9" id="KW-1185">Reference proteome</keyword>
<keyword evidence="4 6" id="KW-0472">Membrane</keyword>
<dbReference type="InterPro" id="IPR020846">
    <property type="entry name" value="MFS_dom"/>
</dbReference>
<dbReference type="Gene3D" id="1.20.1250.20">
    <property type="entry name" value="MFS general substrate transporter like domains"/>
    <property type="match status" value="1"/>
</dbReference>
<feature type="domain" description="Major facilitator superfamily (MFS) profile" evidence="7">
    <location>
        <begin position="1"/>
        <end position="284"/>
    </location>
</feature>
<evidence type="ECO:0000313" key="9">
    <source>
        <dbReference type="Proteomes" id="UP001583193"/>
    </source>
</evidence>
<protein>
    <submittedName>
        <fullName evidence="8">Carboxylic acid transporter</fullName>
    </submittedName>
</protein>
<dbReference type="Proteomes" id="UP001583193">
    <property type="component" value="Unassembled WGS sequence"/>
</dbReference>
<feature type="transmembrane region" description="Helical" evidence="6">
    <location>
        <begin position="213"/>
        <end position="234"/>
    </location>
</feature>
<keyword evidence="2 6" id="KW-0812">Transmembrane</keyword>
<feature type="compositionally biased region" description="Polar residues" evidence="5">
    <location>
        <begin position="260"/>
        <end position="276"/>
    </location>
</feature>
<proteinExistence type="predicted"/>
<evidence type="ECO:0000256" key="4">
    <source>
        <dbReference type="ARBA" id="ARBA00023136"/>
    </source>
</evidence>
<accession>A0ABR3WPE3</accession>
<dbReference type="PANTHER" id="PTHR23508:SF10">
    <property type="entry name" value="CARBOXYLIC ACID TRANSPORTER PROTEIN HOMOLOG"/>
    <property type="match status" value="1"/>
</dbReference>
<dbReference type="InterPro" id="IPR036259">
    <property type="entry name" value="MFS_trans_sf"/>
</dbReference>
<evidence type="ECO:0000259" key="7">
    <source>
        <dbReference type="PROSITE" id="PS50850"/>
    </source>
</evidence>
<sequence>MGGLYGLAAATALEDVPAEARGLLSGVFQQGYAFGYLLATVFARAFLPTRYSWRAYFWFCGAPPVLVIIFRLALPENDTFLRGKMARVSGSETGNRFLSQAKASLRKYWLTTLYLTALMAGMNFMEQWLAQLFVSTKAVAVAAFFEQACVLGIFGTTPIHLMELSPPPFRALIVGASYQIGNLISSASPTIEARLGERFPLIQQDGMKQRYNYGLVMCLFMAAVYAYIIILTFIGPERKDVDISSTVEIMDSVDACESSGMQTSHRVSTLGNQSKELQSEGMKA</sequence>
<feature type="transmembrane region" description="Helical" evidence="6">
    <location>
        <begin position="108"/>
        <end position="126"/>
    </location>
</feature>
<dbReference type="Pfam" id="PF00083">
    <property type="entry name" value="Sugar_tr"/>
    <property type="match status" value="1"/>
</dbReference>
<gene>
    <name evidence="8" type="primary">JEN1_2</name>
    <name evidence="8" type="ORF">Plec18167_009445</name>
</gene>
<feature type="transmembrane region" description="Helical" evidence="6">
    <location>
        <begin position="138"/>
        <end position="161"/>
    </location>
</feature>
<comment type="caution">
    <text evidence="8">The sequence shown here is derived from an EMBL/GenBank/DDBJ whole genome shotgun (WGS) entry which is preliminary data.</text>
</comment>
<feature type="region of interest" description="Disordered" evidence="5">
    <location>
        <begin position="260"/>
        <end position="284"/>
    </location>
</feature>
<dbReference type="SUPFAM" id="SSF103473">
    <property type="entry name" value="MFS general substrate transporter"/>
    <property type="match status" value="1"/>
</dbReference>
<keyword evidence="3 6" id="KW-1133">Transmembrane helix</keyword>
<name>A0ABR3WPE3_9EURO</name>
<dbReference type="PROSITE" id="PS50850">
    <property type="entry name" value="MFS"/>
    <property type="match status" value="1"/>
</dbReference>
<comment type="subcellular location">
    <subcellularLocation>
        <location evidence="1">Membrane</location>
        <topology evidence="1">Multi-pass membrane protein</topology>
    </subcellularLocation>
</comment>
<dbReference type="InterPro" id="IPR005828">
    <property type="entry name" value="MFS_sugar_transport-like"/>
</dbReference>
<evidence type="ECO:0000256" key="6">
    <source>
        <dbReference type="SAM" id="Phobius"/>
    </source>
</evidence>
<feature type="transmembrane region" description="Helical" evidence="6">
    <location>
        <begin position="56"/>
        <end position="74"/>
    </location>
</feature>
<evidence type="ECO:0000256" key="2">
    <source>
        <dbReference type="ARBA" id="ARBA00022692"/>
    </source>
</evidence>
<dbReference type="PANTHER" id="PTHR23508">
    <property type="entry name" value="CARBOXYLIC ACID TRANSPORTER PROTEIN HOMOLOG"/>
    <property type="match status" value="1"/>
</dbReference>
<organism evidence="8 9">
    <name type="scientific">Paecilomyces lecythidis</name>
    <dbReference type="NCBI Taxonomy" id="3004212"/>
    <lineage>
        <taxon>Eukaryota</taxon>
        <taxon>Fungi</taxon>
        <taxon>Dikarya</taxon>
        <taxon>Ascomycota</taxon>
        <taxon>Pezizomycotina</taxon>
        <taxon>Eurotiomycetes</taxon>
        <taxon>Eurotiomycetidae</taxon>
        <taxon>Eurotiales</taxon>
        <taxon>Thermoascaceae</taxon>
        <taxon>Paecilomyces</taxon>
    </lineage>
</organism>
<dbReference type="EMBL" id="JAVDPF010000061">
    <property type="protein sequence ID" value="KAL1865399.1"/>
    <property type="molecule type" value="Genomic_DNA"/>
</dbReference>
<evidence type="ECO:0000256" key="3">
    <source>
        <dbReference type="ARBA" id="ARBA00022989"/>
    </source>
</evidence>
<evidence type="ECO:0000313" key="8">
    <source>
        <dbReference type="EMBL" id="KAL1865399.1"/>
    </source>
</evidence>
<evidence type="ECO:0000256" key="1">
    <source>
        <dbReference type="ARBA" id="ARBA00004141"/>
    </source>
</evidence>
<reference evidence="8 9" key="1">
    <citation type="journal article" date="2024" name="IMA Fungus">
        <title>IMA Genome - F19 : A genome assembly and annotation guide to empower mycologists, including annotated draft genome sequences of Ceratocystis pirilliformis, Diaporthe australafricana, Fusarium ophioides, Paecilomyces lecythidis, and Sporothrix stenoceras.</title>
        <authorList>
            <person name="Aylward J."/>
            <person name="Wilson A.M."/>
            <person name="Visagie C.M."/>
            <person name="Spraker J."/>
            <person name="Barnes I."/>
            <person name="Buitendag C."/>
            <person name="Ceriani C."/>
            <person name="Del Mar Angel L."/>
            <person name="du Plessis D."/>
            <person name="Fuchs T."/>
            <person name="Gasser K."/>
            <person name="Kramer D."/>
            <person name="Li W."/>
            <person name="Munsamy K."/>
            <person name="Piso A."/>
            <person name="Price J.L."/>
            <person name="Sonnekus B."/>
            <person name="Thomas C."/>
            <person name="van der Nest A."/>
            <person name="van Dijk A."/>
            <person name="van Heerden A."/>
            <person name="van Vuuren N."/>
            <person name="Yilmaz N."/>
            <person name="Duong T.A."/>
            <person name="van der Merwe N.A."/>
            <person name="Wingfield M.J."/>
            <person name="Wingfield B.D."/>
        </authorList>
    </citation>
    <scope>NUCLEOTIDE SEQUENCE [LARGE SCALE GENOMIC DNA]</scope>
    <source>
        <strain evidence="8 9">CMW 18167</strain>
    </source>
</reference>